<evidence type="ECO:0000313" key="2">
    <source>
        <dbReference type="Proteomes" id="UP000030661"/>
    </source>
</evidence>
<dbReference type="HOGENOM" id="CLU_2647143_0_0_0"/>
<dbReference type="EMBL" id="DF820464">
    <property type="protein sequence ID" value="GAK55978.1"/>
    <property type="molecule type" value="Genomic_DNA"/>
</dbReference>
<dbReference type="GO" id="GO:0015288">
    <property type="term" value="F:porin activity"/>
    <property type="evidence" value="ECO:0007669"/>
    <property type="project" value="InterPro"/>
</dbReference>
<dbReference type="InterPro" id="IPR036998">
    <property type="entry name" value="Porin_LamB_sf"/>
</dbReference>
<dbReference type="GO" id="GO:0016020">
    <property type="term" value="C:membrane"/>
    <property type="evidence" value="ECO:0007669"/>
    <property type="project" value="InterPro"/>
</dbReference>
<dbReference type="STRING" id="1499967.U27_02939"/>
<reference evidence="1" key="1">
    <citation type="journal article" date="2015" name="PeerJ">
        <title>First genomic representation of candidate bacterial phylum KSB3 points to enhanced environmental sensing as a trigger of wastewater bulking.</title>
        <authorList>
            <person name="Sekiguchi Y."/>
            <person name="Ohashi A."/>
            <person name="Parks D.H."/>
            <person name="Yamauchi T."/>
            <person name="Tyson G.W."/>
            <person name="Hugenholtz P."/>
        </authorList>
    </citation>
    <scope>NUCLEOTIDE SEQUENCE [LARGE SCALE GENOMIC DNA]</scope>
</reference>
<accession>A0A081BUH3</accession>
<dbReference type="GO" id="GO:0034219">
    <property type="term" value="P:carbohydrate transmembrane transport"/>
    <property type="evidence" value="ECO:0007669"/>
    <property type="project" value="InterPro"/>
</dbReference>
<sequence length="76" mass="8729">MPVFVDAESEDETCTLHKFTIAPTITVGSGFWARPELRAFVTYASWNDEYEGRIGGTPFADETRGMIYDVQMETWW</sequence>
<dbReference type="SUPFAM" id="SSF56935">
    <property type="entry name" value="Porins"/>
    <property type="match status" value="1"/>
</dbReference>
<protein>
    <submittedName>
        <fullName evidence="1">Porin LamB type</fullName>
    </submittedName>
</protein>
<keyword evidence="2" id="KW-1185">Reference proteome</keyword>
<evidence type="ECO:0000313" key="1">
    <source>
        <dbReference type="EMBL" id="GAK55978.1"/>
    </source>
</evidence>
<dbReference type="AlphaFoldDB" id="A0A081BUH3"/>
<organism evidence="1">
    <name type="scientific">Vecturithrix granuli</name>
    <dbReference type="NCBI Taxonomy" id="1499967"/>
    <lineage>
        <taxon>Bacteria</taxon>
        <taxon>Candidatus Moduliflexota</taxon>
        <taxon>Candidatus Vecturitrichia</taxon>
        <taxon>Candidatus Vecturitrichales</taxon>
        <taxon>Candidatus Vecturitrichaceae</taxon>
        <taxon>Candidatus Vecturithrix</taxon>
    </lineage>
</organism>
<proteinExistence type="predicted"/>
<dbReference type="Pfam" id="PF02264">
    <property type="entry name" value="LamB"/>
    <property type="match status" value="1"/>
</dbReference>
<dbReference type="InterPro" id="IPR003192">
    <property type="entry name" value="Porin_LamB"/>
</dbReference>
<dbReference type="Gene3D" id="2.40.170.10">
    <property type="entry name" value="Porin, LamB type"/>
    <property type="match status" value="1"/>
</dbReference>
<dbReference type="eggNOG" id="COG4580">
    <property type="taxonomic scope" value="Bacteria"/>
</dbReference>
<gene>
    <name evidence="1" type="ORF">U27_02939</name>
</gene>
<name>A0A081BUH3_VECG1</name>
<dbReference type="Proteomes" id="UP000030661">
    <property type="component" value="Unassembled WGS sequence"/>
</dbReference>